<dbReference type="AlphaFoldDB" id="A0A1G7RVY9"/>
<dbReference type="InterPro" id="IPR036615">
    <property type="entry name" value="Mur_ligase_C_dom_sf"/>
</dbReference>
<keyword evidence="12" id="KW-0067">ATP-binding</keyword>
<evidence type="ECO:0000256" key="20">
    <source>
        <dbReference type="SAM" id="MobiDB-lite"/>
    </source>
</evidence>
<evidence type="ECO:0000313" key="22">
    <source>
        <dbReference type="EMBL" id="SDG14844.1"/>
    </source>
</evidence>
<dbReference type="SUPFAM" id="SSF53623">
    <property type="entry name" value="MurD-like peptide ligases, catalytic domain"/>
    <property type="match status" value="1"/>
</dbReference>
<evidence type="ECO:0000256" key="4">
    <source>
        <dbReference type="ARBA" id="ARBA00005150"/>
    </source>
</evidence>
<sequence length="873" mass="90276">MHYHEAAAFLFDLRRFSVKPGTERVAALLAHLDDPQEDVPFVQIAGSNGKGSAARLTESVLREAGLSVGLYTSPHLSALAERVRVDGRQMTEAAIADFVAEVRPWLIERAAAGEPLTFFEVVTAMAIREFARREVDVAVLEVGLGGEYDATSAVDPVATAVTNVSLEHTAVLGDTVEEIARTKSRIARPDAPFVTACEGEALDVAREVAGEAGAPVTRVTGDGDADEREPDDEADETDDSPAFAATYEGRVSATDAEVTLAGEREGTYRIPLVGRHQAANAAVAVALADRTATALETDLPDRAVRDGLARATWPGRFEVIDTAPLTVLDGAHNPAAARTLAATLDEYDYDDLHLVYAAMHDKDHAETAAALPDAATAVTCRPAIDRAEDPDVLAAALRAAGVDRVTAGDDVADALADAVDRADDGDCVLLVGSLFAVAEARAARTRTVRQRGVRGGDDAAHALDTAGVPPTGVATHRDGVDHRVLTLRLRGDRAERVAAEARAVGGDAALGGLGAGEDRGAGGEQVPVTVAGTVAELRALVDRLAAADAGGLGGVAVDLAAAAELDEAGEAETGGDATDDADPDYPWTDRTAVMGVLNVTPDSFHDGGRHADLDDAVAGVERMVDAGVDIVDVGGESTRPGADPVPAEAEIERVVPTIEAIQSVPAVDSGEVLVSVDTRKPAVAEAALDAGADVINDVTGLEDPEMRSVVADADCPVIVMHSLDAPVDPDADPEYDDVVGEVVDALRERLALADTAGIDRDRVIVDPGLGFGKSPAEDFELLARCGEFAALGCPVLVGHSHKSVFGAVGRDAGDREHATVAGTALAADRGADIVRVHDVAENRAAVDVAAAVNGSLRDDALRGGALRGGEDAE</sequence>
<keyword evidence="23" id="KW-1185">Reference proteome</keyword>
<evidence type="ECO:0000256" key="15">
    <source>
        <dbReference type="ARBA" id="ARBA00023268"/>
    </source>
</evidence>
<dbReference type="NCBIfam" id="TIGR01496">
    <property type="entry name" value="DHPS"/>
    <property type="match status" value="1"/>
</dbReference>
<comment type="function">
    <text evidence="17">Can complement an H.volcanii mutant strain that is thymidine auxotroph because it lacks the two dihydrofolate reductase genes encoded by hdrA and hdrB.</text>
</comment>
<evidence type="ECO:0000256" key="6">
    <source>
        <dbReference type="ARBA" id="ARBA00012458"/>
    </source>
</evidence>
<evidence type="ECO:0000256" key="19">
    <source>
        <dbReference type="ARBA" id="ARBA00068433"/>
    </source>
</evidence>
<proteinExistence type="inferred from homology"/>
<dbReference type="RefSeq" id="WP_149799776.1">
    <property type="nucleotide sequence ID" value="NZ_FNBO01000017.1"/>
</dbReference>
<feature type="compositionally biased region" description="Acidic residues" evidence="20">
    <location>
        <begin position="223"/>
        <end position="239"/>
    </location>
</feature>
<feature type="domain" description="Pterin-binding" evidence="21">
    <location>
        <begin position="591"/>
        <end position="847"/>
    </location>
</feature>
<dbReference type="PROSITE" id="PS50972">
    <property type="entry name" value="PTERIN_BINDING"/>
    <property type="match status" value="1"/>
</dbReference>
<keyword evidence="9" id="KW-0808">Transferase</keyword>
<dbReference type="EC" id="6.3.2.17" evidence="7"/>
<dbReference type="Gene3D" id="3.20.20.20">
    <property type="entry name" value="Dihydropteroate synthase-like"/>
    <property type="match status" value="1"/>
</dbReference>
<dbReference type="EMBL" id="FNBO01000017">
    <property type="protein sequence ID" value="SDG14844.1"/>
    <property type="molecule type" value="Genomic_DNA"/>
</dbReference>
<dbReference type="GO" id="GO:0004156">
    <property type="term" value="F:dihydropteroate synthase activity"/>
    <property type="evidence" value="ECO:0007669"/>
    <property type="project" value="UniProtKB-EC"/>
</dbReference>
<dbReference type="InterPro" id="IPR013221">
    <property type="entry name" value="Mur_ligase_cen"/>
</dbReference>
<dbReference type="SUPFAM" id="SSF53244">
    <property type="entry name" value="MurD-like peptide ligases, peptide-binding domain"/>
    <property type="match status" value="1"/>
</dbReference>
<dbReference type="InterPro" id="IPR000489">
    <property type="entry name" value="Pterin-binding_dom"/>
</dbReference>
<evidence type="ECO:0000313" key="23">
    <source>
        <dbReference type="Proteomes" id="UP000324020"/>
    </source>
</evidence>
<dbReference type="PANTHER" id="PTHR20941">
    <property type="entry name" value="FOLATE SYNTHESIS PROTEINS"/>
    <property type="match status" value="1"/>
</dbReference>
<dbReference type="Pfam" id="PF02875">
    <property type="entry name" value="Mur_ligase_C"/>
    <property type="match status" value="1"/>
</dbReference>
<name>A0A1G7RVY9_9EURY</name>
<evidence type="ECO:0000256" key="16">
    <source>
        <dbReference type="ARBA" id="ARBA00047493"/>
    </source>
</evidence>
<dbReference type="InterPro" id="IPR001645">
    <property type="entry name" value="Folylpolyglutamate_synth"/>
</dbReference>
<dbReference type="GO" id="GO:0046654">
    <property type="term" value="P:tetrahydrofolate biosynthetic process"/>
    <property type="evidence" value="ECO:0007669"/>
    <property type="project" value="TreeGrafter"/>
</dbReference>
<dbReference type="CDD" id="cd00739">
    <property type="entry name" value="DHPS"/>
    <property type="match status" value="1"/>
</dbReference>
<evidence type="ECO:0000256" key="2">
    <source>
        <dbReference type="ARBA" id="ARBA00001946"/>
    </source>
</evidence>
<dbReference type="Pfam" id="PF08245">
    <property type="entry name" value="Mur_ligase_M"/>
    <property type="match status" value="1"/>
</dbReference>
<keyword evidence="11" id="KW-0547">Nucleotide-binding</keyword>
<feature type="region of interest" description="Disordered" evidence="20">
    <location>
        <begin position="212"/>
        <end position="241"/>
    </location>
</feature>
<comment type="similarity">
    <text evidence="18">In the N-terminal section; belongs to the folylpolyglutamate synthase family.</text>
</comment>
<gene>
    <name evidence="22" type="ORF">SAMN04488067_11739</name>
</gene>
<organism evidence="22 23">
    <name type="scientific">Halorubrum xinjiangense</name>
    <dbReference type="NCBI Taxonomy" id="261291"/>
    <lineage>
        <taxon>Archaea</taxon>
        <taxon>Methanobacteriati</taxon>
        <taxon>Methanobacteriota</taxon>
        <taxon>Stenosarchaea group</taxon>
        <taxon>Halobacteria</taxon>
        <taxon>Halobacteriales</taxon>
        <taxon>Haloferacaceae</taxon>
        <taxon>Halorubrum</taxon>
    </lineage>
</organism>
<dbReference type="InterPro" id="IPR011005">
    <property type="entry name" value="Dihydropteroate_synth-like_sf"/>
</dbReference>
<reference evidence="22 23" key="1">
    <citation type="submission" date="2016-10" db="EMBL/GenBank/DDBJ databases">
        <authorList>
            <person name="Varghese N."/>
            <person name="Submissions S."/>
        </authorList>
    </citation>
    <scope>NUCLEOTIDE SEQUENCE [LARGE SCALE GENOMIC DNA]</scope>
    <source>
        <strain evidence="22 23">CGMCC 1.3527</strain>
    </source>
</reference>
<dbReference type="Proteomes" id="UP000324020">
    <property type="component" value="Unassembled WGS sequence"/>
</dbReference>
<dbReference type="InterPro" id="IPR036565">
    <property type="entry name" value="Mur-like_cat_sf"/>
</dbReference>
<evidence type="ECO:0000256" key="9">
    <source>
        <dbReference type="ARBA" id="ARBA00022679"/>
    </source>
</evidence>
<dbReference type="NCBIfam" id="TIGR01499">
    <property type="entry name" value="folC"/>
    <property type="match status" value="1"/>
</dbReference>
<dbReference type="SUPFAM" id="SSF51717">
    <property type="entry name" value="Dihydropteroate synthetase-like"/>
    <property type="match status" value="1"/>
</dbReference>
<comment type="similarity">
    <text evidence="5">In the C-terminal section; belongs to the DHPS family.</text>
</comment>
<dbReference type="PROSITE" id="PS00793">
    <property type="entry name" value="DHPS_2"/>
    <property type="match status" value="1"/>
</dbReference>
<dbReference type="GO" id="GO:0046656">
    <property type="term" value="P:folic acid biosynthetic process"/>
    <property type="evidence" value="ECO:0007669"/>
    <property type="project" value="UniProtKB-KW"/>
</dbReference>
<keyword evidence="15" id="KW-0511">Multifunctional enzyme</keyword>
<dbReference type="PROSITE" id="PS00792">
    <property type="entry name" value="DHPS_1"/>
    <property type="match status" value="1"/>
</dbReference>
<dbReference type="FunFam" id="3.40.1190.10:FF:000011">
    <property type="entry name" value="Folylpolyglutamate synthase/dihydrofolate synthase"/>
    <property type="match status" value="1"/>
</dbReference>
<accession>A0A1G7RVY9</accession>
<comment type="catalytic activity">
    <reaction evidence="1">
        <text>(7,8-dihydropterin-6-yl)methyl diphosphate + 4-aminobenzoate = 7,8-dihydropteroate + diphosphate</text>
        <dbReference type="Rhea" id="RHEA:19949"/>
        <dbReference type="ChEBI" id="CHEBI:17836"/>
        <dbReference type="ChEBI" id="CHEBI:17839"/>
        <dbReference type="ChEBI" id="CHEBI:33019"/>
        <dbReference type="ChEBI" id="CHEBI:72950"/>
        <dbReference type="EC" id="2.5.1.15"/>
    </reaction>
</comment>
<comment type="pathway">
    <text evidence="4">Cofactor biosynthesis; tetrahydrofolylpolyglutamate biosynthesis.</text>
</comment>
<evidence type="ECO:0000256" key="3">
    <source>
        <dbReference type="ARBA" id="ARBA00004763"/>
    </source>
</evidence>
<evidence type="ECO:0000256" key="1">
    <source>
        <dbReference type="ARBA" id="ARBA00000012"/>
    </source>
</evidence>
<evidence type="ECO:0000256" key="8">
    <source>
        <dbReference type="ARBA" id="ARBA00022598"/>
    </source>
</evidence>
<comment type="pathway">
    <text evidence="3">Cofactor biosynthesis; tetrahydrofolate biosynthesis; 7,8-dihydrofolate from 2-amino-4-hydroxy-6-hydroxymethyl-7,8-dihydropteridine diphosphate and 4-aminobenzoate: step 1/2.</text>
</comment>
<evidence type="ECO:0000256" key="13">
    <source>
        <dbReference type="ARBA" id="ARBA00022842"/>
    </source>
</evidence>
<comment type="cofactor">
    <cofactor evidence="2">
        <name>Mg(2+)</name>
        <dbReference type="ChEBI" id="CHEBI:18420"/>
    </cofactor>
</comment>
<dbReference type="EC" id="2.5.1.15" evidence="6"/>
<dbReference type="InterPro" id="IPR006390">
    <property type="entry name" value="DHP_synth_dom"/>
</dbReference>
<evidence type="ECO:0000256" key="12">
    <source>
        <dbReference type="ARBA" id="ARBA00022840"/>
    </source>
</evidence>
<keyword evidence="14" id="KW-0289">Folate biosynthesis</keyword>
<dbReference type="Gene3D" id="3.90.190.20">
    <property type="entry name" value="Mur ligase, C-terminal domain"/>
    <property type="match status" value="1"/>
</dbReference>
<dbReference type="OrthoDB" id="75177at2157"/>
<dbReference type="InterPro" id="IPR004101">
    <property type="entry name" value="Mur_ligase_C"/>
</dbReference>
<evidence type="ECO:0000256" key="14">
    <source>
        <dbReference type="ARBA" id="ARBA00022909"/>
    </source>
</evidence>
<protein>
    <recommendedName>
        <fullName evidence="19">Probable bifunctional folylpolyglutamate synthase/dihydropteroate synthase</fullName>
        <ecNumber evidence="6">2.5.1.15</ecNumber>
        <ecNumber evidence="7">6.3.2.17</ecNumber>
    </recommendedName>
</protein>
<evidence type="ECO:0000256" key="10">
    <source>
        <dbReference type="ARBA" id="ARBA00022723"/>
    </source>
</evidence>
<evidence type="ECO:0000256" key="18">
    <source>
        <dbReference type="ARBA" id="ARBA00060901"/>
    </source>
</evidence>
<dbReference type="GO" id="GO:0004326">
    <property type="term" value="F:tetrahydrofolylpolyglutamate synthase activity"/>
    <property type="evidence" value="ECO:0007669"/>
    <property type="project" value="UniProtKB-EC"/>
</dbReference>
<comment type="catalytic activity">
    <reaction evidence="16">
        <text>(6S)-5,6,7,8-tetrahydrofolyl-(gamma-L-Glu)(n) + L-glutamate + ATP = (6S)-5,6,7,8-tetrahydrofolyl-(gamma-L-Glu)(n+1) + ADP + phosphate + H(+)</text>
        <dbReference type="Rhea" id="RHEA:10580"/>
        <dbReference type="Rhea" id="RHEA-COMP:14738"/>
        <dbReference type="Rhea" id="RHEA-COMP:14740"/>
        <dbReference type="ChEBI" id="CHEBI:15378"/>
        <dbReference type="ChEBI" id="CHEBI:29985"/>
        <dbReference type="ChEBI" id="CHEBI:30616"/>
        <dbReference type="ChEBI" id="CHEBI:43474"/>
        <dbReference type="ChEBI" id="CHEBI:141005"/>
        <dbReference type="ChEBI" id="CHEBI:456216"/>
        <dbReference type="EC" id="6.3.2.17"/>
    </reaction>
</comment>
<keyword evidence="8" id="KW-0436">Ligase</keyword>
<evidence type="ECO:0000256" key="5">
    <source>
        <dbReference type="ARBA" id="ARBA00009951"/>
    </source>
</evidence>
<dbReference type="GO" id="GO:0005524">
    <property type="term" value="F:ATP binding"/>
    <property type="evidence" value="ECO:0007669"/>
    <property type="project" value="UniProtKB-KW"/>
</dbReference>
<evidence type="ECO:0000259" key="21">
    <source>
        <dbReference type="PROSITE" id="PS50972"/>
    </source>
</evidence>
<evidence type="ECO:0000256" key="7">
    <source>
        <dbReference type="ARBA" id="ARBA00013025"/>
    </source>
</evidence>
<dbReference type="Gene3D" id="3.40.1190.10">
    <property type="entry name" value="Mur-like, catalytic domain"/>
    <property type="match status" value="1"/>
</dbReference>
<evidence type="ECO:0000256" key="11">
    <source>
        <dbReference type="ARBA" id="ARBA00022741"/>
    </source>
</evidence>
<dbReference type="GO" id="GO:0046872">
    <property type="term" value="F:metal ion binding"/>
    <property type="evidence" value="ECO:0007669"/>
    <property type="project" value="UniProtKB-KW"/>
</dbReference>
<dbReference type="PANTHER" id="PTHR20941:SF1">
    <property type="entry name" value="FOLIC ACID SYNTHESIS PROTEIN FOL1"/>
    <property type="match status" value="1"/>
</dbReference>
<dbReference type="InterPro" id="IPR045031">
    <property type="entry name" value="DHP_synth-like"/>
</dbReference>
<dbReference type="Pfam" id="PF00809">
    <property type="entry name" value="Pterin_bind"/>
    <property type="match status" value="1"/>
</dbReference>
<keyword evidence="13" id="KW-0460">Magnesium</keyword>
<evidence type="ECO:0000256" key="17">
    <source>
        <dbReference type="ARBA" id="ARBA00057011"/>
    </source>
</evidence>
<keyword evidence="10" id="KW-0479">Metal-binding</keyword>